<reference evidence="1 2" key="1">
    <citation type="submission" date="2020-07" db="EMBL/GenBank/DDBJ databases">
        <title>Bacterium isolated from marine sediment.</title>
        <authorList>
            <person name="Shang D."/>
            <person name="Du Z.-J."/>
        </authorList>
    </citation>
    <scope>NUCLEOTIDE SEQUENCE [LARGE SCALE GENOMIC DNA]</scope>
    <source>
        <strain evidence="1 2">S7007</strain>
    </source>
</reference>
<comment type="caution">
    <text evidence="1">The sequence shown here is derived from an EMBL/GenBank/DDBJ whole genome shotgun (WGS) entry which is preliminary data.</text>
</comment>
<dbReference type="AlphaFoldDB" id="A0A839AL19"/>
<proteinExistence type="predicted"/>
<dbReference type="PANTHER" id="PTHR30348">
    <property type="entry name" value="UNCHARACTERIZED PROTEIN YECE"/>
    <property type="match status" value="1"/>
</dbReference>
<organism evidence="1 2">
    <name type="scientific">Tenacibaculum pelagium</name>
    <dbReference type="NCBI Taxonomy" id="2759527"/>
    <lineage>
        <taxon>Bacteria</taxon>
        <taxon>Pseudomonadati</taxon>
        <taxon>Bacteroidota</taxon>
        <taxon>Flavobacteriia</taxon>
        <taxon>Flavobacteriales</taxon>
        <taxon>Flavobacteriaceae</taxon>
        <taxon>Tenacibaculum</taxon>
    </lineage>
</organism>
<keyword evidence="2" id="KW-1185">Reference proteome</keyword>
<dbReference type="InterPro" id="IPR036520">
    <property type="entry name" value="UPF0759_sf"/>
</dbReference>
<dbReference type="Gene3D" id="3.20.20.410">
    <property type="entry name" value="Protein of unknown function UPF0759"/>
    <property type="match status" value="1"/>
</dbReference>
<accession>A0A839AL19</accession>
<evidence type="ECO:0000313" key="2">
    <source>
        <dbReference type="Proteomes" id="UP000563906"/>
    </source>
</evidence>
<dbReference type="RefSeq" id="WP_182123690.1">
    <property type="nucleotide sequence ID" value="NZ_JACGLS010000001.1"/>
</dbReference>
<dbReference type="Pfam" id="PF01904">
    <property type="entry name" value="DUF72"/>
    <property type="match status" value="1"/>
</dbReference>
<dbReference type="PANTHER" id="PTHR30348:SF9">
    <property type="entry name" value="UPF0759 PROTEIN YECE"/>
    <property type="match status" value="1"/>
</dbReference>
<name>A0A839AL19_9FLAO</name>
<dbReference type="EMBL" id="JACGLS010000001">
    <property type="protein sequence ID" value="MBA6155177.1"/>
    <property type="molecule type" value="Genomic_DNA"/>
</dbReference>
<dbReference type="SUPFAM" id="SSF117396">
    <property type="entry name" value="TM1631-like"/>
    <property type="match status" value="1"/>
</dbReference>
<gene>
    <name evidence="1" type="ORF">H3Z83_01380</name>
</gene>
<protein>
    <submittedName>
        <fullName evidence="1">DUF72 domain-containing protein</fullName>
    </submittedName>
</protein>
<dbReference type="InterPro" id="IPR002763">
    <property type="entry name" value="DUF72"/>
</dbReference>
<dbReference type="Proteomes" id="UP000563906">
    <property type="component" value="Unassembled WGS sequence"/>
</dbReference>
<sequence length="297" mass="34961">MKFGKVDHPELIDFSLPNTHQSTVDLLSSYDKVDAPNVYVGCAKWNKADLKGFYPRGTKDELEYYSKQFNSIELNATFYRQFPAEQFEKWKLKTPDNFKFFPKIGQEISHWKRLQGVQDTVNVYLDNSAHLQEKLGTIFLQMHSNFGPKNFDALQNFVVSWPKEIPLAIELRHKDWYEDKAIFNDYTKLFEENNIANVLVDTAGRRDMLHMRLTNNEAFVRYVGANHPSDYTRLDDWVMRLKEWRDLGLQNIHFFIHQNLEVESPLLAAYFIKKLNNELGTKLKVPNEENNQQMSLL</sequence>
<evidence type="ECO:0000313" key="1">
    <source>
        <dbReference type="EMBL" id="MBA6155177.1"/>
    </source>
</evidence>